<dbReference type="PANTHER" id="PTHR30026:SF20">
    <property type="entry name" value="OUTER MEMBRANE PROTEIN TOLC"/>
    <property type="match status" value="1"/>
</dbReference>
<comment type="caution">
    <text evidence="8">The sequence shown here is derived from an EMBL/GenBank/DDBJ whole genome shotgun (WGS) entry which is preliminary data.</text>
</comment>
<name>A0A644XEB5_9ZZZZ</name>
<organism evidence="8">
    <name type="scientific">bioreactor metagenome</name>
    <dbReference type="NCBI Taxonomy" id="1076179"/>
    <lineage>
        <taxon>unclassified sequences</taxon>
        <taxon>metagenomes</taxon>
        <taxon>ecological metagenomes</taxon>
    </lineage>
</organism>
<evidence type="ECO:0000256" key="2">
    <source>
        <dbReference type="ARBA" id="ARBA00022448"/>
    </source>
</evidence>
<evidence type="ECO:0000256" key="7">
    <source>
        <dbReference type="SAM" id="Coils"/>
    </source>
</evidence>
<evidence type="ECO:0000256" key="5">
    <source>
        <dbReference type="ARBA" id="ARBA00023136"/>
    </source>
</evidence>
<dbReference type="AlphaFoldDB" id="A0A644XEB5"/>
<keyword evidence="3" id="KW-1134">Transmembrane beta strand</keyword>
<dbReference type="Gene3D" id="1.20.1600.10">
    <property type="entry name" value="Outer membrane efflux proteins (OEP)"/>
    <property type="match status" value="1"/>
</dbReference>
<keyword evidence="4" id="KW-0812">Transmembrane</keyword>
<dbReference type="Pfam" id="PF02321">
    <property type="entry name" value="OEP"/>
    <property type="match status" value="1"/>
</dbReference>
<sequence length="427" mass="49133">MKYRRFTLFIPLFFIPVFTVNAQSLTIEDCQGMARENYPAIARFNVIENIRSFNLENANRAYYPQLSLNAKATWQSDVTRIDLELPSNFPPLEIPIPDKDQYQVYGQLNQLIWDGGKVSAQKEMIVANAEVEKQKLETEIYSLQERVNQVFFGILLLNEQLTQQGILEKELQRNLEKVQSYVLNGVANDADLSAVKVEQLKTNQQRIQMESALDSYIKILSVLTGHRIDPKTVFVKPPVAEVPDHVVIDRPELRFFTAQENLLNSQKTALNARNRPVISAFAQGGYGKPALNMFENKFKPYVIGGVSFSWNLGSLYTYKQEKKSIEQQKLTLDSERETFLYNLNVQLPQQQNEIKKYRHTMQDDDEIIRLRKQIKDAAEAKVENGTLTVSDLLQEINALEAARQAKSLHEIQYLMSVYKLKFTTNLN</sequence>
<dbReference type="GO" id="GO:0009279">
    <property type="term" value="C:cell outer membrane"/>
    <property type="evidence" value="ECO:0007669"/>
    <property type="project" value="UniProtKB-SubCell"/>
</dbReference>
<feature type="coiled-coil region" evidence="7">
    <location>
        <begin position="119"/>
        <end position="146"/>
    </location>
</feature>
<keyword evidence="7" id="KW-0175">Coiled coil</keyword>
<dbReference type="PANTHER" id="PTHR30026">
    <property type="entry name" value="OUTER MEMBRANE PROTEIN TOLC"/>
    <property type="match status" value="1"/>
</dbReference>
<evidence type="ECO:0000313" key="8">
    <source>
        <dbReference type="EMBL" id="MPM14570.1"/>
    </source>
</evidence>
<dbReference type="InterPro" id="IPR051906">
    <property type="entry name" value="TolC-like"/>
</dbReference>
<dbReference type="InterPro" id="IPR003423">
    <property type="entry name" value="OMP_efflux"/>
</dbReference>
<evidence type="ECO:0000256" key="6">
    <source>
        <dbReference type="ARBA" id="ARBA00023237"/>
    </source>
</evidence>
<accession>A0A644XEB5</accession>
<dbReference type="EMBL" id="VSSQ01002302">
    <property type="protein sequence ID" value="MPM14570.1"/>
    <property type="molecule type" value="Genomic_DNA"/>
</dbReference>
<reference evidence="8" key="1">
    <citation type="submission" date="2019-08" db="EMBL/GenBank/DDBJ databases">
        <authorList>
            <person name="Kucharzyk K."/>
            <person name="Murdoch R.W."/>
            <person name="Higgins S."/>
            <person name="Loffler F."/>
        </authorList>
    </citation>
    <scope>NUCLEOTIDE SEQUENCE</scope>
</reference>
<comment type="subcellular location">
    <subcellularLocation>
        <location evidence="1">Cell outer membrane</location>
    </subcellularLocation>
</comment>
<gene>
    <name evidence="8" type="ORF">SDC9_60934</name>
</gene>
<evidence type="ECO:0000256" key="4">
    <source>
        <dbReference type="ARBA" id="ARBA00022692"/>
    </source>
</evidence>
<dbReference type="GO" id="GO:0015288">
    <property type="term" value="F:porin activity"/>
    <property type="evidence" value="ECO:0007669"/>
    <property type="project" value="TreeGrafter"/>
</dbReference>
<keyword evidence="5" id="KW-0472">Membrane</keyword>
<evidence type="ECO:0000256" key="1">
    <source>
        <dbReference type="ARBA" id="ARBA00004442"/>
    </source>
</evidence>
<evidence type="ECO:0000256" key="3">
    <source>
        <dbReference type="ARBA" id="ARBA00022452"/>
    </source>
</evidence>
<keyword evidence="2" id="KW-0813">Transport</keyword>
<protein>
    <recommendedName>
        <fullName evidence="9">Transporter</fullName>
    </recommendedName>
</protein>
<dbReference type="GO" id="GO:0015562">
    <property type="term" value="F:efflux transmembrane transporter activity"/>
    <property type="evidence" value="ECO:0007669"/>
    <property type="project" value="InterPro"/>
</dbReference>
<proteinExistence type="predicted"/>
<evidence type="ECO:0008006" key="9">
    <source>
        <dbReference type="Google" id="ProtNLM"/>
    </source>
</evidence>
<keyword evidence="6" id="KW-0998">Cell outer membrane</keyword>
<dbReference type="GO" id="GO:1990281">
    <property type="term" value="C:efflux pump complex"/>
    <property type="evidence" value="ECO:0007669"/>
    <property type="project" value="TreeGrafter"/>
</dbReference>
<dbReference type="SUPFAM" id="SSF56954">
    <property type="entry name" value="Outer membrane efflux proteins (OEP)"/>
    <property type="match status" value="1"/>
</dbReference>